<organism evidence="1 2">
    <name type="scientific">Gracilibacillus thailandensis</name>
    <dbReference type="NCBI Taxonomy" id="563735"/>
    <lineage>
        <taxon>Bacteria</taxon>
        <taxon>Bacillati</taxon>
        <taxon>Bacillota</taxon>
        <taxon>Bacilli</taxon>
        <taxon>Bacillales</taxon>
        <taxon>Bacillaceae</taxon>
        <taxon>Gracilibacillus</taxon>
    </lineage>
</organism>
<dbReference type="InterPro" id="IPR010719">
    <property type="entry name" value="MnmM_MeTrfase"/>
</dbReference>
<reference evidence="1 2" key="1">
    <citation type="submission" date="2019-10" db="EMBL/GenBank/DDBJ databases">
        <title>Gracilibacillus salitolerans sp. nov., a moderate halophile isolated from a saline soil in northwest China.</title>
        <authorList>
            <person name="Gan L."/>
        </authorList>
    </citation>
    <scope>NUCLEOTIDE SEQUENCE [LARGE SCALE GENOMIC DNA]</scope>
    <source>
        <strain evidence="1 2">TP2-8</strain>
    </source>
</reference>
<proteinExistence type="predicted"/>
<keyword evidence="2" id="KW-1185">Reference proteome</keyword>
<dbReference type="GO" id="GO:0008168">
    <property type="term" value="F:methyltransferase activity"/>
    <property type="evidence" value="ECO:0007669"/>
    <property type="project" value="UniProtKB-KW"/>
</dbReference>
<name>A0A6N7QY66_9BACI</name>
<dbReference type="PANTHER" id="PTHR35276">
    <property type="entry name" value="S-ADENOSYL-L-METHIONINE-DEPENDENT METHYLTRANSFERASES SUPERFAMILY PROTEIN"/>
    <property type="match status" value="1"/>
</dbReference>
<dbReference type="Proteomes" id="UP000435187">
    <property type="component" value="Unassembled WGS sequence"/>
</dbReference>
<dbReference type="CDD" id="cd02440">
    <property type="entry name" value="AdoMet_MTases"/>
    <property type="match status" value="1"/>
</dbReference>
<evidence type="ECO:0000313" key="2">
    <source>
        <dbReference type="Proteomes" id="UP000435187"/>
    </source>
</evidence>
<dbReference type="SUPFAM" id="SSF53335">
    <property type="entry name" value="S-adenosyl-L-methionine-dependent methyltransferases"/>
    <property type="match status" value="1"/>
</dbReference>
<dbReference type="Gene3D" id="3.40.50.150">
    <property type="entry name" value="Vaccinia Virus protein VP39"/>
    <property type="match status" value="1"/>
</dbReference>
<gene>
    <name evidence="1" type="ORF">GH885_04605</name>
</gene>
<accession>A0A6N7QY66</accession>
<evidence type="ECO:0000313" key="1">
    <source>
        <dbReference type="EMBL" id="MRI65630.1"/>
    </source>
</evidence>
<dbReference type="GO" id="GO:0032259">
    <property type="term" value="P:methylation"/>
    <property type="evidence" value="ECO:0007669"/>
    <property type="project" value="UniProtKB-KW"/>
</dbReference>
<dbReference type="InterPro" id="IPR029063">
    <property type="entry name" value="SAM-dependent_MTases_sf"/>
</dbReference>
<dbReference type="PANTHER" id="PTHR35276:SF1">
    <property type="entry name" value="TRNA (MNM(5)S(2)U34)-METHYLTRANSFERASE, CHLOROPLASTIC"/>
    <property type="match status" value="1"/>
</dbReference>
<dbReference type="AlphaFoldDB" id="A0A6N7QY66"/>
<comment type="caution">
    <text evidence="1">The sequence shown here is derived from an EMBL/GenBank/DDBJ whole genome shotgun (WGS) entry which is preliminary data.</text>
</comment>
<keyword evidence="1" id="KW-0489">Methyltransferase</keyword>
<sequence>MLKYRRTQNTFFRGVINMKAIIPFSHQLLEEVVREGDSVIDATCGNGNDTLKLSKLVGDTGKVYAFDIQKEAIEQTKGLLADHQINNVNLIHDGHEHVASYVKEQLISAAIFNLGYLPKGDHSIITTPDTTIKAIRSMLSLLTTKGRIVLVIYHGHKGGTTEKNHVLNFCTELDQKQYQVLQYQFINQINNPPFVIAIEKLK</sequence>
<protein>
    <submittedName>
        <fullName evidence="1">Methyltransferase domain-containing protein</fullName>
    </submittedName>
</protein>
<dbReference type="EMBL" id="WJEE01000006">
    <property type="protein sequence ID" value="MRI65630.1"/>
    <property type="molecule type" value="Genomic_DNA"/>
</dbReference>
<dbReference type="Pfam" id="PF06962">
    <property type="entry name" value="rRNA_methylase"/>
    <property type="match status" value="1"/>
</dbReference>
<keyword evidence="1" id="KW-0808">Transferase</keyword>